<evidence type="ECO:0000256" key="1">
    <source>
        <dbReference type="SAM" id="MobiDB-lite"/>
    </source>
</evidence>
<dbReference type="InterPro" id="IPR009945">
    <property type="entry name" value="ATPase_inh_sub_z"/>
</dbReference>
<evidence type="ECO:0000313" key="2">
    <source>
        <dbReference type="EMBL" id="SVE24439.1"/>
    </source>
</evidence>
<protein>
    <recommendedName>
        <fullName evidence="3">Aldolase</fullName>
    </recommendedName>
</protein>
<dbReference type="AlphaFoldDB" id="A0A383BX94"/>
<reference evidence="2" key="1">
    <citation type="submission" date="2018-05" db="EMBL/GenBank/DDBJ databases">
        <authorList>
            <person name="Lanie J.A."/>
            <person name="Ng W.-L."/>
            <person name="Kazmierczak K.M."/>
            <person name="Andrzejewski T.M."/>
            <person name="Davidsen T.M."/>
            <person name="Wayne K.J."/>
            <person name="Tettelin H."/>
            <person name="Glass J.I."/>
            <person name="Rusch D."/>
            <person name="Podicherti R."/>
            <person name="Tsui H.-C.T."/>
            <person name="Winkler M.E."/>
        </authorList>
    </citation>
    <scope>NUCLEOTIDE SEQUENCE</scope>
</reference>
<organism evidence="2">
    <name type="scientific">marine metagenome</name>
    <dbReference type="NCBI Taxonomy" id="408172"/>
    <lineage>
        <taxon>unclassified sequences</taxon>
        <taxon>metagenomes</taxon>
        <taxon>ecological metagenomes</taxon>
    </lineage>
</organism>
<accession>A0A383BX94</accession>
<feature type="region of interest" description="Disordered" evidence="1">
    <location>
        <begin position="1"/>
        <end position="24"/>
    </location>
</feature>
<dbReference type="Gene3D" id="1.10.790.20">
    <property type="entry name" value="Domain of unknown function DUF1476"/>
    <property type="match status" value="1"/>
</dbReference>
<dbReference type="EMBL" id="UINC01203948">
    <property type="protein sequence ID" value="SVE24439.1"/>
    <property type="molecule type" value="Genomic_DNA"/>
</dbReference>
<dbReference type="InterPro" id="IPR038293">
    <property type="entry name" value="ATPase_inh_sub_z_sf"/>
</dbReference>
<proteinExistence type="predicted"/>
<dbReference type="PIRSF" id="PIRSF031780">
    <property type="entry name" value="UCP031780"/>
    <property type="match status" value="1"/>
</dbReference>
<name>A0A383BX94_9ZZZZ</name>
<dbReference type="Pfam" id="PF07345">
    <property type="entry name" value="ATPaseInh_sub_z"/>
    <property type="match status" value="1"/>
</dbReference>
<evidence type="ECO:0008006" key="3">
    <source>
        <dbReference type="Google" id="ProtNLM"/>
    </source>
</evidence>
<gene>
    <name evidence="2" type="ORF">METZ01_LOCUS477293</name>
</gene>
<sequence>MAGRPVAPRNRNKEPTVMSNGFDERKTAAEAKFRHDEEFKFKVTARRNKMLGLWAAGLMNIEGADAEAYAKQVVISDFDEPGDDDVLRKVLGDLQANGRSEGETDVRRQMDSLLDQAKADLMQE</sequence>